<dbReference type="PANTHER" id="PTHR43335">
    <property type="entry name" value="ABC TRANSPORTER, ATP-BINDING PROTEIN"/>
    <property type="match status" value="1"/>
</dbReference>
<dbReference type="GO" id="GO:0016887">
    <property type="term" value="F:ATP hydrolysis activity"/>
    <property type="evidence" value="ECO:0007669"/>
    <property type="project" value="InterPro"/>
</dbReference>
<organism evidence="4">
    <name type="scientific">marine metagenome</name>
    <dbReference type="NCBI Taxonomy" id="408172"/>
    <lineage>
        <taxon>unclassified sequences</taxon>
        <taxon>metagenomes</taxon>
        <taxon>ecological metagenomes</taxon>
    </lineage>
</organism>
<dbReference type="InterPro" id="IPR027417">
    <property type="entry name" value="P-loop_NTPase"/>
</dbReference>
<sequence length="240" mass="25739">GKTTALRILAGDLRPSAGSLIVDGSDAIRDPIAVRRLVGFLPEQPPLYPDMAVGNYLRFAGRLPGMAPADVERRVGDVEELMGLKAVTREIIRHLSAGYRQRVGLAQAVIHEPELLILDEPAHDLDPAQIAEMRALLGALRDHHTILVSSHNLPEISQTCDQLLVLDGGEIIASGSEAELAARWLDTFRIEVTIRLPDGGREMEFDADAAAMPPVAAAIAALRSMDGVLGIKAMAVPQEG</sequence>
<feature type="domain" description="ABC transporter" evidence="3">
    <location>
        <begin position="1"/>
        <end position="193"/>
    </location>
</feature>
<dbReference type="AlphaFoldDB" id="A0A383CMU4"/>
<accession>A0A383CMU4</accession>
<comment type="similarity">
    <text evidence="1">Belongs to the ABC transporter superfamily.</text>
</comment>
<dbReference type="PANTHER" id="PTHR43335:SF4">
    <property type="entry name" value="ABC TRANSPORTER, ATP-BINDING PROTEIN"/>
    <property type="match status" value="1"/>
</dbReference>
<evidence type="ECO:0000259" key="3">
    <source>
        <dbReference type="PROSITE" id="PS50893"/>
    </source>
</evidence>
<gene>
    <name evidence="4" type="ORF">METZ01_LOCUS486243</name>
</gene>
<dbReference type="SUPFAM" id="SSF52540">
    <property type="entry name" value="P-loop containing nucleoside triphosphate hydrolases"/>
    <property type="match status" value="1"/>
</dbReference>
<dbReference type="Gene3D" id="3.40.50.300">
    <property type="entry name" value="P-loop containing nucleotide triphosphate hydrolases"/>
    <property type="match status" value="1"/>
</dbReference>
<keyword evidence="2" id="KW-0813">Transport</keyword>
<evidence type="ECO:0000313" key="4">
    <source>
        <dbReference type="EMBL" id="SVE33389.1"/>
    </source>
</evidence>
<feature type="non-terminal residue" evidence="4">
    <location>
        <position position="1"/>
    </location>
</feature>
<dbReference type="GO" id="GO:0005524">
    <property type="term" value="F:ATP binding"/>
    <property type="evidence" value="ECO:0007669"/>
    <property type="project" value="InterPro"/>
</dbReference>
<dbReference type="EMBL" id="UINC01210084">
    <property type="protein sequence ID" value="SVE33389.1"/>
    <property type="molecule type" value="Genomic_DNA"/>
</dbReference>
<feature type="non-terminal residue" evidence="4">
    <location>
        <position position="240"/>
    </location>
</feature>
<dbReference type="PROSITE" id="PS50893">
    <property type="entry name" value="ABC_TRANSPORTER_2"/>
    <property type="match status" value="1"/>
</dbReference>
<evidence type="ECO:0000256" key="2">
    <source>
        <dbReference type="ARBA" id="ARBA00022448"/>
    </source>
</evidence>
<proteinExistence type="inferred from homology"/>
<dbReference type="Pfam" id="PF00005">
    <property type="entry name" value="ABC_tran"/>
    <property type="match status" value="1"/>
</dbReference>
<evidence type="ECO:0000256" key="1">
    <source>
        <dbReference type="ARBA" id="ARBA00005417"/>
    </source>
</evidence>
<protein>
    <recommendedName>
        <fullName evidence="3">ABC transporter domain-containing protein</fullName>
    </recommendedName>
</protein>
<name>A0A383CMU4_9ZZZZ</name>
<dbReference type="InterPro" id="IPR003439">
    <property type="entry name" value="ABC_transporter-like_ATP-bd"/>
</dbReference>
<reference evidence="4" key="1">
    <citation type="submission" date="2018-05" db="EMBL/GenBank/DDBJ databases">
        <authorList>
            <person name="Lanie J.A."/>
            <person name="Ng W.-L."/>
            <person name="Kazmierczak K.M."/>
            <person name="Andrzejewski T.M."/>
            <person name="Davidsen T.M."/>
            <person name="Wayne K.J."/>
            <person name="Tettelin H."/>
            <person name="Glass J.I."/>
            <person name="Rusch D."/>
            <person name="Podicherti R."/>
            <person name="Tsui H.-C.T."/>
            <person name="Winkler M.E."/>
        </authorList>
    </citation>
    <scope>NUCLEOTIDE SEQUENCE</scope>
</reference>